<dbReference type="RefSeq" id="WP_189356220.1">
    <property type="nucleotide sequence ID" value="NZ_BMYU01000002.1"/>
</dbReference>
<organism evidence="5 6">
    <name type="scientific">Undibacterium squillarum</name>
    <dbReference type="NCBI Taxonomy" id="1131567"/>
    <lineage>
        <taxon>Bacteria</taxon>
        <taxon>Pseudomonadati</taxon>
        <taxon>Pseudomonadota</taxon>
        <taxon>Betaproteobacteria</taxon>
        <taxon>Burkholderiales</taxon>
        <taxon>Oxalobacteraceae</taxon>
        <taxon>Undibacterium</taxon>
    </lineage>
</organism>
<accession>A0ABQ2XXP2</accession>
<proteinExistence type="inferred from homology"/>
<reference evidence="6" key="1">
    <citation type="journal article" date="2019" name="Int. J. Syst. Evol. Microbiol.">
        <title>The Global Catalogue of Microorganisms (GCM) 10K type strain sequencing project: providing services to taxonomists for standard genome sequencing and annotation.</title>
        <authorList>
            <consortium name="The Broad Institute Genomics Platform"/>
            <consortium name="The Broad Institute Genome Sequencing Center for Infectious Disease"/>
            <person name="Wu L."/>
            <person name="Ma J."/>
        </authorList>
    </citation>
    <scope>NUCLEOTIDE SEQUENCE [LARGE SCALE GENOMIC DNA]</scope>
    <source>
        <strain evidence="6">KCTC 23917</strain>
    </source>
</reference>
<evidence type="ECO:0000256" key="2">
    <source>
        <dbReference type="ARBA" id="ARBA00022679"/>
    </source>
</evidence>
<keyword evidence="3" id="KW-0677">Repeat</keyword>
<evidence type="ECO:0000313" key="5">
    <source>
        <dbReference type="EMBL" id="GGX36498.1"/>
    </source>
</evidence>
<sequence>MKTVFSYLLYPLLQLGNLLERVRNLWAYSYCRFHFPAGFDASNVILGTPELHGTHRVYFGRNAYLYPQLYLETRQDAEIHIGDDVVISRGVHLVAYSAVHIGSGSMIGEYTSIRDANHQFGPGIAPRGSGVRSQPVRIGKCVWIGRGAVILPGVEIGDYAVVGANSVVTGNVLSGTVVAGAPARNVLTRRE</sequence>
<dbReference type="Gene3D" id="2.160.10.10">
    <property type="entry name" value="Hexapeptide repeat proteins"/>
    <property type="match status" value="1"/>
</dbReference>
<dbReference type="Pfam" id="PF00132">
    <property type="entry name" value="Hexapep"/>
    <property type="match status" value="1"/>
</dbReference>
<comment type="caution">
    <text evidence="5">The sequence shown here is derived from an EMBL/GenBank/DDBJ whole genome shotgun (WGS) entry which is preliminary data.</text>
</comment>
<dbReference type="EMBL" id="BMYU01000002">
    <property type="protein sequence ID" value="GGX36498.1"/>
    <property type="molecule type" value="Genomic_DNA"/>
</dbReference>
<evidence type="ECO:0000256" key="3">
    <source>
        <dbReference type="ARBA" id="ARBA00022737"/>
    </source>
</evidence>
<keyword evidence="4" id="KW-0012">Acyltransferase</keyword>
<dbReference type="PANTHER" id="PTHR23416">
    <property type="entry name" value="SIALIC ACID SYNTHASE-RELATED"/>
    <property type="match status" value="1"/>
</dbReference>
<gene>
    <name evidence="5" type="ORF">GCM10010946_12880</name>
</gene>
<dbReference type="PROSITE" id="PS00101">
    <property type="entry name" value="HEXAPEP_TRANSFERASES"/>
    <property type="match status" value="1"/>
</dbReference>
<dbReference type="CDD" id="cd04647">
    <property type="entry name" value="LbH_MAT_like"/>
    <property type="match status" value="1"/>
</dbReference>
<dbReference type="InterPro" id="IPR001451">
    <property type="entry name" value="Hexapep"/>
</dbReference>
<evidence type="ECO:0000313" key="6">
    <source>
        <dbReference type="Proteomes" id="UP000653343"/>
    </source>
</evidence>
<dbReference type="Proteomes" id="UP000653343">
    <property type="component" value="Unassembled WGS sequence"/>
</dbReference>
<evidence type="ECO:0008006" key="7">
    <source>
        <dbReference type="Google" id="ProtNLM"/>
    </source>
</evidence>
<dbReference type="InterPro" id="IPR018357">
    <property type="entry name" value="Hexapep_transf_CS"/>
</dbReference>
<dbReference type="SUPFAM" id="SSF51161">
    <property type="entry name" value="Trimeric LpxA-like enzymes"/>
    <property type="match status" value="1"/>
</dbReference>
<protein>
    <recommendedName>
        <fullName evidence="7">Acyltransferase</fullName>
    </recommendedName>
</protein>
<dbReference type="PANTHER" id="PTHR23416:SF23">
    <property type="entry name" value="ACETYLTRANSFERASE C18B11.09C-RELATED"/>
    <property type="match status" value="1"/>
</dbReference>
<evidence type="ECO:0000256" key="4">
    <source>
        <dbReference type="ARBA" id="ARBA00023315"/>
    </source>
</evidence>
<keyword evidence="6" id="KW-1185">Reference proteome</keyword>
<evidence type="ECO:0000256" key="1">
    <source>
        <dbReference type="ARBA" id="ARBA00007274"/>
    </source>
</evidence>
<dbReference type="InterPro" id="IPR051159">
    <property type="entry name" value="Hexapeptide_acetyltransf"/>
</dbReference>
<comment type="similarity">
    <text evidence="1">Belongs to the transferase hexapeptide repeat family.</text>
</comment>
<dbReference type="InterPro" id="IPR011004">
    <property type="entry name" value="Trimer_LpxA-like_sf"/>
</dbReference>
<keyword evidence="2" id="KW-0808">Transferase</keyword>
<name>A0ABQ2XXP2_9BURK</name>